<organism evidence="3 4">
    <name type="scientific">Nocardia ninae NBRC 108245</name>
    <dbReference type="NCBI Taxonomy" id="1210091"/>
    <lineage>
        <taxon>Bacteria</taxon>
        <taxon>Bacillati</taxon>
        <taxon>Actinomycetota</taxon>
        <taxon>Actinomycetes</taxon>
        <taxon>Mycobacteriales</taxon>
        <taxon>Nocardiaceae</taxon>
        <taxon>Nocardia</taxon>
    </lineage>
</organism>
<dbReference type="Pfam" id="PF02467">
    <property type="entry name" value="Whib"/>
    <property type="match status" value="1"/>
</dbReference>
<dbReference type="InterPro" id="IPR034768">
    <property type="entry name" value="4FE4S_WBL"/>
</dbReference>
<dbReference type="RefSeq" id="WP_147129615.1">
    <property type="nucleotide sequence ID" value="NZ_BJXA01000009.1"/>
</dbReference>
<feature type="domain" description="4Fe-4S Wbl-type" evidence="2">
    <location>
        <begin position="5"/>
        <end position="67"/>
    </location>
</feature>
<evidence type="ECO:0000259" key="2">
    <source>
        <dbReference type="PROSITE" id="PS51674"/>
    </source>
</evidence>
<evidence type="ECO:0000313" key="3">
    <source>
        <dbReference type="EMBL" id="GEM37478.1"/>
    </source>
</evidence>
<dbReference type="OrthoDB" id="4566136at2"/>
<feature type="region of interest" description="Disordered" evidence="1">
    <location>
        <begin position="1"/>
        <end position="24"/>
    </location>
</feature>
<proteinExistence type="predicted"/>
<accession>A0A511MBK3</accession>
<dbReference type="Proteomes" id="UP000321424">
    <property type="component" value="Unassembled WGS sequence"/>
</dbReference>
<keyword evidence="4" id="KW-1185">Reference proteome</keyword>
<protein>
    <recommendedName>
        <fullName evidence="2">4Fe-4S Wbl-type domain-containing protein</fullName>
    </recommendedName>
</protein>
<comment type="caution">
    <text evidence="3">The sequence shown here is derived from an EMBL/GenBank/DDBJ whole genome shotgun (WGS) entry which is preliminary data.</text>
</comment>
<dbReference type="AlphaFoldDB" id="A0A511MBK3"/>
<evidence type="ECO:0000313" key="4">
    <source>
        <dbReference type="Proteomes" id="UP000321424"/>
    </source>
</evidence>
<reference evidence="3 4" key="1">
    <citation type="submission" date="2019-07" db="EMBL/GenBank/DDBJ databases">
        <title>Whole genome shotgun sequence of Nocardia ninae NBRC 108245.</title>
        <authorList>
            <person name="Hosoyama A."/>
            <person name="Uohara A."/>
            <person name="Ohji S."/>
            <person name="Ichikawa N."/>
        </authorList>
    </citation>
    <scope>NUCLEOTIDE SEQUENCE [LARGE SCALE GENOMIC DNA]</scope>
    <source>
        <strain evidence="3 4">NBRC 108245</strain>
    </source>
</reference>
<dbReference type="EMBL" id="BJXA01000009">
    <property type="protein sequence ID" value="GEM37478.1"/>
    <property type="molecule type" value="Genomic_DNA"/>
</dbReference>
<gene>
    <name evidence="3" type="ORF">NN4_19970</name>
</gene>
<sequence>MVRAKCRGAPAEELGTWESDNRGSGQEAAVVEACRGCPVMADCAAYGLATGPGGMVWAGIPVPEMPNTRYYKRAVERLRGIADGQARVW</sequence>
<evidence type="ECO:0000256" key="1">
    <source>
        <dbReference type="SAM" id="MobiDB-lite"/>
    </source>
</evidence>
<dbReference type="PROSITE" id="PS51674">
    <property type="entry name" value="4FE4S_WBL"/>
    <property type="match status" value="1"/>
</dbReference>
<name>A0A511MBK3_9NOCA</name>